<evidence type="ECO:0000259" key="2">
    <source>
        <dbReference type="PROSITE" id="PS50966"/>
    </source>
</evidence>
<keyword evidence="4" id="KW-1185">Reference proteome</keyword>
<accession>A0AAW2FAP8</accession>
<gene>
    <name evidence="3" type="ORF">PUN28_013186</name>
</gene>
<comment type="caution">
    <text evidence="3">The sequence shown here is derived from an EMBL/GenBank/DDBJ whole genome shotgun (WGS) entry which is preliminary data.</text>
</comment>
<dbReference type="GO" id="GO:0000724">
    <property type="term" value="P:double-strand break repair via homologous recombination"/>
    <property type="evidence" value="ECO:0007669"/>
    <property type="project" value="TreeGrafter"/>
</dbReference>
<protein>
    <recommendedName>
        <fullName evidence="2">SWIM-type domain-containing protein</fullName>
    </recommendedName>
</protein>
<evidence type="ECO:0000313" key="3">
    <source>
        <dbReference type="EMBL" id="KAL0111821.1"/>
    </source>
</evidence>
<keyword evidence="1" id="KW-0863">Zinc-finger</keyword>
<dbReference type="Proteomes" id="UP001430953">
    <property type="component" value="Unassembled WGS sequence"/>
</dbReference>
<reference evidence="3 4" key="1">
    <citation type="submission" date="2023-03" db="EMBL/GenBank/DDBJ databases">
        <title>High recombination rates correlate with genetic variation in Cardiocondyla obscurior ants.</title>
        <authorList>
            <person name="Errbii M."/>
        </authorList>
    </citation>
    <scope>NUCLEOTIDE SEQUENCE [LARGE SCALE GENOMIC DNA]</scope>
    <source>
        <strain evidence="3">Alpha-2009</strain>
        <tissue evidence="3">Whole body</tissue>
    </source>
</reference>
<organism evidence="3 4">
    <name type="scientific">Cardiocondyla obscurior</name>
    <dbReference type="NCBI Taxonomy" id="286306"/>
    <lineage>
        <taxon>Eukaryota</taxon>
        <taxon>Metazoa</taxon>
        <taxon>Ecdysozoa</taxon>
        <taxon>Arthropoda</taxon>
        <taxon>Hexapoda</taxon>
        <taxon>Insecta</taxon>
        <taxon>Pterygota</taxon>
        <taxon>Neoptera</taxon>
        <taxon>Endopterygota</taxon>
        <taxon>Hymenoptera</taxon>
        <taxon>Apocrita</taxon>
        <taxon>Aculeata</taxon>
        <taxon>Formicoidea</taxon>
        <taxon>Formicidae</taxon>
        <taxon>Myrmicinae</taxon>
        <taxon>Cardiocondyla</taxon>
    </lineage>
</organism>
<dbReference type="GO" id="GO:0008270">
    <property type="term" value="F:zinc ion binding"/>
    <property type="evidence" value="ECO:0007669"/>
    <property type="project" value="UniProtKB-KW"/>
</dbReference>
<dbReference type="GO" id="GO:0097196">
    <property type="term" value="C:Shu complex"/>
    <property type="evidence" value="ECO:0007669"/>
    <property type="project" value="TreeGrafter"/>
</dbReference>
<dbReference type="AlphaFoldDB" id="A0AAW2FAP8"/>
<keyword evidence="1" id="KW-0479">Metal-binding</keyword>
<dbReference type="PANTHER" id="PTHR28498">
    <property type="entry name" value="ZINC FINGER SWIM DOMAIN-CONTAINING PROTEIN 7"/>
    <property type="match status" value="1"/>
</dbReference>
<evidence type="ECO:0000313" key="4">
    <source>
        <dbReference type="Proteomes" id="UP001430953"/>
    </source>
</evidence>
<name>A0AAW2FAP8_9HYME</name>
<proteinExistence type="predicted"/>
<evidence type="ECO:0000256" key="1">
    <source>
        <dbReference type="PROSITE-ProRule" id="PRU00325"/>
    </source>
</evidence>
<dbReference type="PROSITE" id="PS50966">
    <property type="entry name" value="ZF_SWIM"/>
    <property type="match status" value="1"/>
</dbReference>
<keyword evidence="1" id="KW-0862">Zinc</keyword>
<dbReference type="EMBL" id="JADYXP020000013">
    <property type="protein sequence ID" value="KAL0111821.1"/>
    <property type="molecule type" value="Genomic_DNA"/>
</dbReference>
<sequence length="189" mass="21701">MSLETSGMNLNSLLVSTDPDQQVANDVSQSLTMYDLKYANFVDHALQKAADDFEREKKFSDQNLLKLYKLFNGTFERALDLYEQRRVTQISTVNTIITEPCKNADEASWLMQVKGHSGALYTLFPEINYCTCSAFRQQVLTDRSAFTCKHVLAVWLASVDKEKLLHQQLMQKQFDSLLLHQASDERDTF</sequence>
<feature type="domain" description="SWIM-type" evidence="2">
    <location>
        <begin position="121"/>
        <end position="159"/>
    </location>
</feature>
<dbReference type="InterPro" id="IPR007527">
    <property type="entry name" value="Znf_SWIM"/>
</dbReference>
<dbReference type="PANTHER" id="PTHR28498:SF1">
    <property type="entry name" value="ZINC FINGER SWIM DOMAIN-CONTAINING PROTEIN 7"/>
    <property type="match status" value="1"/>
</dbReference>